<dbReference type="Gene3D" id="3.20.20.80">
    <property type="entry name" value="Glycosidases"/>
    <property type="match status" value="1"/>
</dbReference>
<dbReference type="EMBL" id="BAVS01000048">
    <property type="protein sequence ID" value="GAE95310.1"/>
    <property type="molecule type" value="Genomic_DNA"/>
</dbReference>
<evidence type="ECO:0000259" key="6">
    <source>
        <dbReference type="Pfam" id="PF00703"/>
    </source>
</evidence>
<dbReference type="EC" id="3.2.1.23" evidence="3"/>
<dbReference type="InterPro" id="IPR023230">
    <property type="entry name" value="Glyco_hydro_2_CS"/>
</dbReference>
<dbReference type="InterPro" id="IPR050347">
    <property type="entry name" value="Bact_Beta-galactosidase"/>
</dbReference>
<comment type="caution">
    <text evidence="8">The sequence shown here is derived from an EMBL/GenBank/DDBJ whole genome shotgun (WGS) entry which is preliminary data.</text>
</comment>
<dbReference type="InterPro" id="IPR006103">
    <property type="entry name" value="Glyco_hydro_2_cat"/>
</dbReference>
<dbReference type="PANTHER" id="PTHR46323">
    <property type="entry name" value="BETA-GALACTOSIDASE"/>
    <property type="match status" value="1"/>
</dbReference>
<feature type="domain" description="Glycoside hydrolase family 2 immunoglobulin-like beta-sandwich" evidence="6">
    <location>
        <begin position="37"/>
        <end position="144"/>
    </location>
</feature>
<dbReference type="InterPro" id="IPR023232">
    <property type="entry name" value="Glyco_hydro_2_AS"/>
</dbReference>
<dbReference type="InterPro" id="IPR017853">
    <property type="entry name" value="GH"/>
</dbReference>
<dbReference type="InterPro" id="IPR013783">
    <property type="entry name" value="Ig-like_fold"/>
</dbReference>
<dbReference type="SUPFAM" id="SSF49303">
    <property type="entry name" value="beta-Galactosidase/glucuronidase domain"/>
    <property type="match status" value="1"/>
</dbReference>
<dbReference type="GO" id="GO:0005990">
    <property type="term" value="P:lactose catabolic process"/>
    <property type="evidence" value="ECO:0007669"/>
    <property type="project" value="TreeGrafter"/>
</dbReference>
<dbReference type="PRINTS" id="PR00132">
    <property type="entry name" value="GLHYDRLASE2"/>
</dbReference>
<evidence type="ECO:0000256" key="5">
    <source>
        <dbReference type="ARBA" id="ARBA00023295"/>
    </source>
</evidence>
<keyword evidence="4" id="KW-0378">Hydrolase</keyword>
<dbReference type="Pfam" id="PF02836">
    <property type="entry name" value="Glyco_hydro_2_C"/>
    <property type="match status" value="1"/>
</dbReference>
<proteinExistence type="inferred from homology"/>
<dbReference type="PROSITE" id="PS00608">
    <property type="entry name" value="GLYCOSYL_HYDROL_F2_2"/>
    <property type="match status" value="1"/>
</dbReference>
<dbReference type="Gene3D" id="2.60.40.10">
    <property type="entry name" value="Immunoglobulins"/>
    <property type="match status" value="1"/>
</dbReference>
<evidence type="ECO:0000256" key="2">
    <source>
        <dbReference type="ARBA" id="ARBA00007401"/>
    </source>
</evidence>
<evidence type="ECO:0000256" key="1">
    <source>
        <dbReference type="ARBA" id="ARBA00001412"/>
    </source>
</evidence>
<evidence type="ECO:0000313" key="8">
    <source>
        <dbReference type="EMBL" id="GAE95310.1"/>
    </source>
</evidence>
<comment type="catalytic activity">
    <reaction evidence="1">
        <text>Hydrolysis of terminal non-reducing beta-D-galactose residues in beta-D-galactosides.</text>
        <dbReference type="EC" id="3.2.1.23"/>
    </reaction>
</comment>
<dbReference type="PANTHER" id="PTHR46323:SF2">
    <property type="entry name" value="BETA-GALACTOSIDASE"/>
    <property type="match status" value="1"/>
</dbReference>
<evidence type="ECO:0000259" key="7">
    <source>
        <dbReference type="Pfam" id="PF02836"/>
    </source>
</evidence>
<reference evidence="8 9" key="1">
    <citation type="journal article" date="2014" name="Genome Announc.">
        <title>Draft Genome Sequence of the Boron-Tolerant and Moderately Halotolerant Bacterium Gracilibacillus boraciitolerans JCM 21714T.</title>
        <authorList>
            <person name="Ahmed I."/>
            <person name="Oshima K."/>
            <person name="Suda W."/>
            <person name="Kitamura K."/>
            <person name="Iida T."/>
            <person name="Ohmori Y."/>
            <person name="Fujiwara T."/>
            <person name="Hattori M."/>
            <person name="Ohkuma M."/>
        </authorList>
    </citation>
    <scope>NUCLEOTIDE SEQUENCE [LARGE SCALE GENOMIC DNA]</scope>
    <source>
        <strain evidence="8 9">JCM 21714</strain>
    </source>
</reference>
<dbReference type="GO" id="GO:0009341">
    <property type="term" value="C:beta-galactosidase complex"/>
    <property type="evidence" value="ECO:0007669"/>
    <property type="project" value="TreeGrafter"/>
</dbReference>
<dbReference type="AlphaFoldDB" id="W4VPK3"/>
<dbReference type="InterPro" id="IPR006101">
    <property type="entry name" value="Glyco_hydro_2"/>
</dbReference>
<dbReference type="Pfam" id="PF00703">
    <property type="entry name" value="Glyco_hydro_2"/>
    <property type="match status" value="1"/>
</dbReference>
<dbReference type="InterPro" id="IPR036156">
    <property type="entry name" value="Beta-gal/glucu_dom_sf"/>
</dbReference>
<dbReference type="STRING" id="1298598.JCM21714_4531"/>
<organism evidence="8 9">
    <name type="scientific">Gracilibacillus boraciitolerans JCM 21714</name>
    <dbReference type="NCBI Taxonomy" id="1298598"/>
    <lineage>
        <taxon>Bacteria</taxon>
        <taxon>Bacillati</taxon>
        <taxon>Bacillota</taxon>
        <taxon>Bacilli</taxon>
        <taxon>Bacillales</taxon>
        <taxon>Bacillaceae</taxon>
        <taxon>Gracilibacillus</taxon>
    </lineage>
</organism>
<comment type="similarity">
    <text evidence="2">Belongs to the glycosyl hydrolase 2 family.</text>
</comment>
<keyword evidence="9" id="KW-1185">Reference proteome</keyword>
<accession>W4VPK3</accession>
<evidence type="ECO:0000313" key="9">
    <source>
        <dbReference type="Proteomes" id="UP000019102"/>
    </source>
</evidence>
<dbReference type="eggNOG" id="COG3250">
    <property type="taxonomic scope" value="Bacteria"/>
</dbReference>
<dbReference type="Proteomes" id="UP000019102">
    <property type="component" value="Unassembled WGS sequence"/>
</dbReference>
<dbReference type="PROSITE" id="PS00719">
    <property type="entry name" value="GLYCOSYL_HYDROL_F2_1"/>
    <property type="match status" value="1"/>
</dbReference>
<dbReference type="InterPro" id="IPR006102">
    <property type="entry name" value="Ig-like_GH2"/>
</dbReference>
<sequence>MSFQKDKSPFVKSLNGKWKFHFSKNPDQRIKDFYLVDFNVSQFDENYQDATLQVKAQVLNYFQRALTTSKLEIELKEADNHTVTKQTIDLDMSQTEISTATIESNISQPRQWSSEDPYLYTLIFTLFGDNEQIIEVFATNIGFRQFEKINDIVHINGKRIVFKGVNRHEFSADRGRAVTEQDMVNDIVLMKQYNINAVRTSHYPNHPKWYDLCDQYGLYVIDETNLETHGTWRYGQKTLENTLPGSKPEWTKNVLDRCQSMFHRDKNHPSIIMWSLGNESFGGDNFLKMYDYFKQEDPT</sequence>
<name>W4VPK3_9BACI</name>
<evidence type="ECO:0000256" key="4">
    <source>
        <dbReference type="ARBA" id="ARBA00022801"/>
    </source>
</evidence>
<evidence type="ECO:0000256" key="3">
    <source>
        <dbReference type="ARBA" id="ARBA00012756"/>
    </source>
</evidence>
<gene>
    <name evidence="8" type="ORF">JCM21714_4531</name>
</gene>
<keyword evidence="5" id="KW-0326">Glycosidase</keyword>
<dbReference type="GO" id="GO:0004565">
    <property type="term" value="F:beta-galactosidase activity"/>
    <property type="evidence" value="ECO:0007669"/>
    <property type="project" value="UniProtKB-EC"/>
</dbReference>
<feature type="domain" description="Glycoside hydrolase family 2 catalytic" evidence="7">
    <location>
        <begin position="152"/>
        <end position="299"/>
    </location>
</feature>
<dbReference type="SUPFAM" id="SSF51445">
    <property type="entry name" value="(Trans)glycosidases"/>
    <property type="match status" value="1"/>
</dbReference>
<protein>
    <recommendedName>
        <fullName evidence="3">beta-galactosidase</fullName>
        <ecNumber evidence="3">3.2.1.23</ecNumber>
    </recommendedName>
</protein>